<evidence type="ECO:0000313" key="3">
    <source>
        <dbReference type="Proteomes" id="UP001165205"/>
    </source>
</evidence>
<feature type="compositionally biased region" description="Low complexity" evidence="1">
    <location>
        <begin position="99"/>
        <end position="113"/>
    </location>
</feature>
<evidence type="ECO:0000313" key="2">
    <source>
        <dbReference type="EMBL" id="GMG23552.1"/>
    </source>
</evidence>
<reference evidence="2" key="1">
    <citation type="submission" date="2023-04" db="EMBL/GenBank/DDBJ databases">
        <title>Aspergillus oryzae NBRC 4228.</title>
        <authorList>
            <person name="Ichikawa N."/>
            <person name="Sato H."/>
            <person name="Tonouchi N."/>
        </authorList>
    </citation>
    <scope>NUCLEOTIDE SEQUENCE</scope>
    <source>
        <strain evidence="2">NBRC 4228</strain>
    </source>
</reference>
<sequence>MYIAFIERTYPSVENLPNYVDNISPSDNPKPTISDPRHPSYNASTLRSASNWPMHEEVDFGDANQFKTSLAFHWSCLRCQGLKPCYNMGYDKKNDNNGVVSALTSSSSVHSSVKAQKEKENTT</sequence>
<feature type="region of interest" description="Disordered" evidence="1">
    <location>
        <begin position="97"/>
        <end position="123"/>
    </location>
</feature>
<dbReference type="AlphaFoldDB" id="A0AAN5BRL5"/>
<protein>
    <submittedName>
        <fullName evidence="2">Unnamed protein product</fullName>
    </submittedName>
</protein>
<gene>
    <name evidence="2" type="ORF">Aory04_000096800</name>
</gene>
<evidence type="ECO:0000256" key="1">
    <source>
        <dbReference type="SAM" id="MobiDB-lite"/>
    </source>
</evidence>
<accession>A0AAN5BRL5</accession>
<feature type="compositionally biased region" description="Polar residues" evidence="1">
    <location>
        <begin position="21"/>
        <end position="31"/>
    </location>
</feature>
<name>A0AAN5BRL5_ASPOZ</name>
<comment type="caution">
    <text evidence="2">The sequence shown here is derived from an EMBL/GenBank/DDBJ whole genome shotgun (WGS) entry which is preliminary data.</text>
</comment>
<organism evidence="2 3">
    <name type="scientific">Aspergillus oryzae</name>
    <name type="common">Yellow koji mold</name>
    <dbReference type="NCBI Taxonomy" id="5062"/>
    <lineage>
        <taxon>Eukaryota</taxon>
        <taxon>Fungi</taxon>
        <taxon>Dikarya</taxon>
        <taxon>Ascomycota</taxon>
        <taxon>Pezizomycotina</taxon>
        <taxon>Eurotiomycetes</taxon>
        <taxon>Eurotiomycetidae</taxon>
        <taxon>Eurotiales</taxon>
        <taxon>Aspergillaceae</taxon>
        <taxon>Aspergillus</taxon>
        <taxon>Aspergillus subgen. Circumdati</taxon>
    </lineage>
</organism>
<dbReference type="Proteomes" id="UP001165205">
    <property type="component" value="Unassembled WGS sequence"/>
</dbReference>
<proteinExistence type="predicted"/>
<feature type="region of interest" description="Disordered" evidence="1">
    <location>
        <begin position="21"/>
        <end position="45"/>
    </location>
</feature>
<dbReference type="EMBL" id="BSYA01000005">
    <property type="protein sequence ID" value="GMG23552.1"/>
    <property type="molecule type" value="Genomic_DNA"/>
</dbReference>